<sequence length="173" mass="19391">MLRTPPRSNRFHSGEVPYTINTEYVPDETSTVDVELSYADFGKKIEKGMRLHEQREPELMAEATPLLLPRPKTAAAEEGVSTFVCRSKVTPVNHGSHLPFEQVMQTLRRDVQQLEENELVDSAMLRGSQVALESQPSSNDVGSIMQSMMGPPSLLSTPRSVYHDLCPEPQHYP</sequence>
<feature type="region of interest" description="Disordered" evidence="1">
    <location>
        <begin position="132"/>
        <end position="173"/>
    </location>
</feature>
<gene>
    <name evidence="2" type="ORF">EW146_g2650</name>
</gene>
<dbReference type="Proteomes" id="UP000310158">
    <property type="component" value="Unassembled WGS sequence"/>
</dbReference>
<proteinExistence type="predicted"/>
<evidence type="ECO:0000313" key="3">
    <source>
        <dbReference type="Proteomes" id="UP000310158"/>
    </source>
</evidence>
<organism evidence="2 3">
    <name type="scientific">Bondarzewia mesenterica</name>
    <dbReference type="NCBI Taxonomy" id="1095465"/>
    <lineage>
        <taxon>Eukaryota</taxon>
        <taxon>Fungi</taxon>
        <taxon>Dikarya</taxon>
        <taxon>Basidiomycota</taxon>
        <taxon>Agaricomycotina</taxon>
        <taxon>Agaricomycetes</taxon>
        <taxon>Russulales</taxon>
        <taxon>Bondarzewiaceae</taxon>
        <taxon>Bondarzewia</taxon>
    </lineage>
</organism>
<accession>A0A4S4M2A4</accession>
<dbReference type="EMBL" id="SGPL01000079">
    <property type="protein sequence ID" value="THH18321.1"/>
    <property type="molecule type" value="Genomic_DNA"/>
</dbReference>
<evidence type="ECO:0000313" key="2">
    <source>
        <dbReference type="EMBL" id="THH18321.1"/>
    </source>
</evidence>
<comment type="caution">
    <text evidence="2">The sequence shown here is derived from an EMBL/GenBank/DDBJ whole genome shotgun (WGS) entry which is preliminary data.</text>
</comment>
<keyword evidence="3" id="KW-1185">Reference proteome</keyword>
<evidence type="ECO:0000256" key="1">
    <source>
        <dbReference type="SAM" id="MobiDB-lite"/>
    </source>
</evidence>
<name>A0A4S4M2A4_9AGAM</name>
<dbReference type="OrthoDB" id="3227715at2759"/>
<feature type="compositionally biased region" description="Polar residues" evidence="1">
    <location>
        <begin position="132"/>
        <end position="146"/>
    </location>
</feature>
<protein>
    <submittedName>
        <fullName evidence="2">Uncharacterized protein</fullName>
    </submittedName>
</protein>
<dbReference type="AlphaFoldDB" id="A0A4S4M2A4"/>
<reference evidence="2 3" key="1">
    <citation type="submission" date="2019-02" db="EMBL/GenBank/DDBJ databases">
        <title>Genome sequencing of the rare red list fungi Bondarzewia mesenterica.</title>
        <authorList>
            <person name="Buettner E."/>
            <person name="Kellner H."/>
        </authorList>
    </citation>
    <scope>NUCLEOTIDE SEQUENCE [LARGE SCALE GENOMIC DNA]</scope>
    <source>
        <strain evidence="2 3">DSM 108281</strain>
    </source>
</reference>